<organism evidence="3 4">
    <name type="scientific">Dimorphilus gyrociliatus</name>
    <dbReference type="NCBI Taxonomy" id="2664684"/>
    <lineage>
        <taxon>Eukaryota</taxon>
        <taxon>Metazoa</taxon>
        <taxon>Spiralia</taxon>
        <taxon>Lophotrochozoa</taxon>
        <taxon>Annelida</taxon>
        <taxon>Polychaeta</taxon>
        <taxon>Polychaeta incertae sedis</taxon>
        <taxon>Dinophilidae</taxon>
        <taxon>Dimorphilus</taxon>
    </lineage>
</organism>
<feature type="domain" description="PIH1D1/2/3 CS-like" evidence="2">
    <location>
        <begin position="263"/>
        <end position="327"/>
    </location>
</feature>
<dbReference type="GO" id="GO:0000492">
    <property type="term" value="P:box C/D snoRNP assembly"/>
    <property type="evidence" value="ECO:0007669"/>
    <property type="project" value="TreeGrafter"/>
</dbReference>
<dbReference type="InterPro" id="IPR050734">
    <property type="entry name" value="PIH1/Kintoun_subfamily"/>
</dbReference>
<gene>
    <name evidence="3" type="ORF">DGYR_LOCUS11771</name>
</gene>
<dbReference type="PANTHER" id="PTHR22997">
    <property type="entry name" value="PIH1 DOMAIN-CONTAINING PROTEIN 1"/>
    <property type="match status" value="1"/>
</dbReference>
<dbReference type="EMBL" id="CAJFCJ010000020">
    <property type="protein sequence ID" value="CAD5124195.1"/>
    <property type="molecule type" value="Genomic_DNA"/>
</dbReference>
<evidence type="ECO:0000259" key="2">
    <source>
        <dbReference type="Pfam" id="PF18201"/>
    </source>
</evidence>
<dbReference type="OrthoDB" id="545063at2759"/>
<dbReference type="GO" id="GO:0006364">
    <property type="term" value="P:rRNA processing"/>
    <property type="evidence" value="ECO:0007669"/>
    <property type="project" value="TreeGrafter"/>
</dbReference>
<dbReference type="GO" id="GO:0005737">
    <property type="term" value="C:cytoplasm"/>
    <property type="evidence" value="ECO:0007669"/>
    <property type="project" value="TreeGrafter"/>
</dbReference>
<dbReference type="PANTHER" id="PTHR22997:SF6">
    <property type="entry name" value="PIH1 DOMAIN-CONTAINING PROTEIN 2"/>
    <property type="match status" value="1"/>
</dbReference>
<accession>A0A7I8W888</accession>
<dbReference type="Proteomes" id="UP000549394">
    <property type="component" value="Unassembled WGS sequence"/>
</dbReference>
<comment type="similarity">
    <text evidence="1">Belongs to the PIH1 family.</text>
</comment>
<dbReference type="InterPro" id="IPR041442">
    <property type="entry name" value="PIH1D1/2/3_CS-like"/>
</dbReference>
<proteinExistence type="inferred from homology"/>
<protein>
    <submittedName>
        <fullName evidence="3">DgyrCDS12494</fullName>
    </submittedName>
</protein>
<keyword evidence="4" id="KW-1185">Reference proteome</keyword>
<dbReference type="Pfam" id="PF18201">
    <property type="entry name" value="PIH1_CS"/>
    <property type="match status" value="1"/>
</dbReference>
<sequence>MDEDNIDKEKYLQKASHIWSMLNDMRETDPAKYRKFIDEQLKAGKEIVNSRKPIEPHMCLKVQFKDLDEKKNLYINFVTWNRLPEPKSETHPVPIAGGPIYDISNDSKSITVALNSKVLEEMGRNGSPEKRECLIGLTISFIEENRNVKLRINYEIEGDNKLYHGDLKTIVNSLLKAYNQKADDSMEYLKEFAPIASLLPEHKTVNEVTTEDIITRKSSDNENPDIIIPGVNEKATKTCLIEEVAPKYLTPTYKISDEIKEGVPTYLMKISLPGVKASSCDLDMSETDLVLKADNYELEYKFKKNINWERVSTKFSKKNNLLTITIPQLV</sequence>
<evidence type="ECO:0000256" key="1">
    <source>
        <dbReference type="ARBA" id="ARBA00008511"/>
    </source>
</evidence>
<reference evidence="3 4" key="1">
    <citation type="submission" date="2020-08" db="EMBL/GenBank/DDBJ databases">
        <authorList>
            <person name="Hejnol A."/>
        </authorList>
    </citation>
    <scope>NUCLEOTIDE SEQUENCE [LARGE SCALE GENOMIC DNA]</scope>
</reference>
<dbReference type="GO" id="GO:0097255">
    <property type="term" value="C:R2TP complex"/>
    <property type="evidence" value="ECO:0007669"/>
    <property type="project" value="TreeGrafter"/>
</dbReference>
<dbReference type="AlphaFoldDB" id="A0A7I8W888"/>
<evidence type="ECO:0000313" key="3">
    <source>
        <dbReference type="EMBL" id="CAD5124195.1"/>
    </source>
</evidence>
<dbReference type="GO" id="GO:1990904">
    <property type="term" value="C:ribonucleoprotein complex"/>
    <property type="evidence" value="ECO:0007669"/>
    <property type="project" value="TreeGrafter"/>
</dbReference>
<comment type="caution">
    <text evidence="3">The sequence shown here is derived from an EMBL/GenBank/DDBJ whole genome shotgun (WGS) entry which is preliminary data.</text>
</comment>
<name>A0A7I8W888_9ANNE</name>
<evidence type="ECO:0000313" key="4">
    <source>
        <dbReference type="Proteomes" id="UP000549394"/>
    </source>
</evidence>